<evidence type="ECO:0000313" key="10">
    <source>
        <dbReference type="Proteomes" id="UP001161691"/>
    </source>
</evidence>
<feature type="transmembrane region" description="Helical" evidence="7">
    <location>
        <begin position="7"/>
        <end position="28"/>
    </location>
</feature>
<reference evidence="9" key="1">
    <citation type="submission" date="2023-04" db="EMBL/GenBank/DDBJ databases">
        <title>Comparative genomic analysis of Cohnella hashimotonis sp. nov., isolated from the International Space Station.</title>
        <authorList>
            <person name="Venkateswaran K."/>
            <person name="Simpson A."/>
        </authorList>
    </citation>
    <scope>NUCLEOTIDE SEQUENCE</scope>
    <source>
        <strain evidence="9">F6_2S_P_1</strain>
    </source>
</reference>
<evidence type="ECO:0000256" key="5">
    <source>
        <dbReference type="ARBA" id="ARBA00022989"/>
    </source>
</evidence>
<keyword evidence="3" id="KW-1003">Cell membrane</keyword>
<dbReference type="PANTHER" id="PTHR43744:SF9">
    <property type="entry name" value="POLYGALACTURONAN_RHAMNOGALACTURONAN TRANSPORT SYSTEM PERMEASE PROTEIN YTCP"/>
    <property type="match status" value="1"/>
</dbReference>
<dbReference type="Gene3D" id="1.10.3720.10">
    <property type="entry name" value="MetI-like"/>
    <property type="match status" value="1"/>
</dbReference>
<dbReference type="PROSITE" id="PS50928">
    <property type="entry name" value="ABC_TM1"/>
    <property type="match status" value="1"/>
</dbReference>
<dbReference type="RefSeq" id="WP_282907744.1">
    <property type="nucleotide sequence ID" value="NZ_JAGRPV010000001.1"/>
</dbReference>
<proteinExistence type="inferred from homology"/>
<evidence type="ECO:0000256" key="3">
    <source>
        <dbReference type="ARBA" id="ARBA00022475"/>
    </source>
</evidence>
<evidence type="ECO:0000256" key="2">
    <source>
        <dbReference type="ARBA" id="ARBA00022448"/>
    </source>
</evidence>
<keyword evidence="2 7" id="KW-0813">Transport</keyword>
<feature type="transmembrane region" description="Helical" evidence="7">
    <location>
        <begin position="179"/>
        <end position="204"/>
    </location>
</feature>
<feature type="transmembrane region" description="Helical" evidence="7">
    <location>
        <begin position="75"/>
        <end position="95"/>
    </location>
</feature>
<organism evidence="9 10">
    <name type="scientific">Cohnella hashimotonis</name>
    <dbReference type="NCBI Taxonomy" id="2826895"/>
    <lineage>
        <taxon>Bacteria</taxon>
        <taxon>Bacillati</taxon>
        <taxon>Bacillota</taxon>
        <taxon>Bacilli</taxon>
        <taxon>Bacillales</taxon>
        <taxon>Paenibacillaceae</taxon>
        <taxon>Cohnella</taxon>
    </lineage>
</organism>
<dbReference type="Proteomes" id="UP001161691">
    <property type="component" value="Unassembled WGS sequence"/>
</dbReference>
<keyword evidence="5 7" id="KW-1133">Transmembrane helix</keyword>
<dbReference type="Pfam" id="PF00528">
    <property type="entry name" value="BPD_transp_1"/>
    <property type="match status" value="1"/>
</dbReference>
<evidence type="ECO:0000256" key="7">
    <source>
        <dbReference type="RuleBase" id="RU363032"/>
    </source>
</evidence>
<evidence type="ECO:0000313" key="9">
    <source>
        <dbReference type="EMBL" id="MDI4644758.1"/>
    </source>
</evidence>
<dbReference type="EMBL" id="JAGRPV010000001">
    <property type="protein sequence ID" value="MDI4644758.1"/>
    <property type="molecule type" value="Genomic_DNA"/>
</dbReference>
<comment type="caution">
    <text evidence="9">The sequence shown here is derived from an EMBL/GenBank/DDBJ whole genome shotgun (WGS) entry which is preliminary data.</text>
</comment>
<feature type="transmembrane region" description="Helical" evidence="7">
    <location>
        <begin position="138"/>
        <end position="158"/>
    </location>
</feature>
<keyword evidence="10" id="KW-1185">Reference proteome</keyword>
<evidence type="ECO:0000256" key="4">
    <source>
        <dbReference type="ARBA" id="ARBA00022692"/>
    </source>
</evidence>
<feature type="transmembrane region" description="Helical" evidence="7">
    <location>
        <begin position="256"/>
        <end position="273"/>
    </location>
</feature>
<accession>A0ABT6TD54</accession>
<feature type="transmembrane region" description="Helical" evidence="7">
    <location>
        <begin position="107"/>
        <end position="126"/>
    </location>
</feature>
<sequence length="288" mass="32190">MTKRIGVFDIVNVLILAFVAAVALFPFIHMASVSLSSAHYVVRNEVSFWPRGLQFDVYGEVLRDNRLLVGYKNTIIYVVLGTVLSLFFTSLGAYSLSKRTLTFGKPIMLFIVFTMLFSGGMIPTYLVVRSYHLMDTVWAMVLPGLVSTWNLIVMRTFFQGIPAEIEESGKIDGLSDMRTLFSIVLPLSKPVLMTIGLFYAVGIWNNFFYALLYLREESLYPLQLVIRNIVMVGQIGDAITSAASDQQGIVLESLKYAFILVGTLPILVVYPFIQRHFVNGVLIGSVKG</sequence>
<dbReference type="InterPro" id="IPR000515">
    <property type="entry name" value="MetI-like"/>
</dbReference>
<evidence type="ECO:0000259" key="8">
    <source>
        <dbReference type="PROSITE" id="PS50928"/>
    </source>
</evidence>
<gene>
    <name evidence="9" type="ORF">KB449_07265</name>
</gene>
<keyword evidence="4 7" id="KW-0812">Transmembrane</keyword>
<comment type="subcellular location">
    <subcellularLocation>
        <location evidence="1 7">Cell membrane</location>
        <topology evidence="1 7">Multi-pass membrane protein</topology>
    </subcellularLocation>
</comment>
<comment type="similarity">
    <text evidence="7">Belongs to the binding-protein-dependent transport system permease family.</text>
</comment>
<name>A0ABT6TD54_9BACL</name>
<evidence type="ECO:0000256" key="6">
    <source>
        <dbReference type="ARBA" id="ARBA00023136"/>
    </source>
</evidence>
<dbReference type="PANTHER" id="PTHR43744">
    <property type="entry name" value="ABC TRANSPORTER PERMEASE PROTEIN MG189-RELATED-RELATED"/>
    <property type="match status" value="1"/>
</dbReference>
<evidence type="ECO:0000256" key="1">
    <source>
        <dbReference type="ARBA" id="ARBA00004651"/>
    </source>
</evidence>
<dbReference type="InterPro" id="IPR035906">
    <property type="entry name" value="MetI-like_sf"/>
</dbReference>
<dbReference type="CDD" id="cd06261">
    <property type="entry name" value="TM_PBP2"/>
    <property type="match status" value="1"/>
</dbReference>
<dbReference type="SUPFAM" id="SSF161098">
    <property type="entry name" value="MetI-like"/>
    <property type="match status" value="1"/>
</dbReference>
<keyword evidence="6 7" id="KW-0472">Membrane</keyword>
<feature type="domain" description="ABC transmembrane type-1" evidence="8">
    <location>
        <begin position="71"/>
        <end position="273"/>
    </location>
</feature>
<protein>
    <submittedName>
        <fullName evidence="9">Carbohydrate ABC transporter permease</fullName>
    </submittedName>
</protein>